<evidence type="ECO:0000313" key="3">
    <source>
        <dbReference type="Proteomes" id="UP001343724"/>
    </source>
</evidence>
<sequence length="70" mass="7676">MADKDTLMKEFVDSEAAKTEDAVKDLERIEQEVVAEATMSAEFDDALGDEQAAAEAAETAFEFEEAETKL</sequence>
<organism evidence="2 3">
    <name type="scientific">Adlercreutzia shanghongiae</name>
    <dbReference type="NCBI Taxonomy" id="3111773"/>
    <lineage>
        <taxon>Bacteria</taxon>
        <taxon>Bacillati</taxon>
        <taxon>Actinomycetota</taxon>
        <taxon>Coriobacteriia</taxon>
        <taxon>Eggerthellales</taxon>
        <taxon>Eggerthellaceae</taxon>
        <taxon>Adlercreutzia</taxon>
    </lineage>
</organism>
<evidence type="ECO:0000256" key="1">
    <source>
        <dbReference type="SAM" id="MobiDB-lite"/>
    </source>
</evidence>
<dbReference type="Proteomes" id="UP001343724">
    <property type="component" value="Unassembled WGS sequence"/>
</dbReference>
<feature type="region of interest" description="Disordered" evidence="1">
    <location>
        <begin position="51"/>
        <end position="70"/>
    </location>
</feature>
<feature type="compositionally biased region" description="Low complexity" evidence="1">
    <location>
        <begin position="51"/>
        <end position="60"/>
    </location>
</feature>
<name>A0ABU6IY66_9ACTN</name>
<proteinExistence type="predicted"/>
<keyword evidence="3" id="KW-1185">Reference proteome</keyword>
<protein>
    <submittedName>
        <fullName evidence="2">BAG1 BAG family molecular chaperone regulator 1</fullName>
    </submittedName>
</protein>
<reference evidence="2 3" key="1">
    <citation type="submission" date="2024-01" db="EMBL/GenBank/DDBJ databases">
        <title>novel species in genus Adlercreutzia.</title>
        <authorList>
            <person name="Liu X."/>
        </authorList>
    </citation>
    <scope>NUCLEOTIDE SEQUENCE [LARGE SCALE GENOMIC DNA]</scope>
    <source>
        <strain evidence="2 3">R22</strain>
    </source>
</reference>
<feature type="compositionally biased region" description="Acidic residues" evidence="1">
    <location>
        <begin position="61"/>
        <end position="70"/>
    </location>
</feature>
<comment type="caution">
    <text evidence="2">The sequence shown here is derived from an EMBL/GenBank/DDBJ whole genome shotgun (WGS) entry which is preliminary data.</text>
</comment>
<evidence type="ECO:0000313" key="2">
    <source>
        <dbReference type="EMBL" id="MEC4294730.1"/>
    </source>
</evidence>
<gene>
    <name evidence="2" type="ORF">VJ920_05365</name>
</gene>
<dbReference type="RefSeq" id="WP_326437582.1">
    <property type="nucleotide sequence ID" value="NZ_JAYMFH010000005.1"/>
</dbReference>
<accession>A0ABU6IY66</accession>
<dbReference type="EMBL" id="JAYMFH010000005">
    <property type="protein sequence ID" value="MEC4294730.1"/>
    <property type="molecule type" value="Genomic_DNA"/>
</dbReference>